<proteinExistence type="predicted"/>
<accession>A0ACC0JL27</accession>
<dbReference type="EMBL" id="CM046111">
    <property type="protein sequence ID" value="KAI8424768.1"/>
    <property type="molecule type" value="Genomic_DNA"/>
</dbReference>
<keyword evidence="2" id="KW-1185">Reference proteome</keyword>
<dbReference type="Proteomes" id="UP001064048">
    <property type="component" value="Chromosome 11"/>
</dbReference>
<sequence length="420" mass="47056">MTVRVFCAGNDNLTLTFASKFRNLRRESSRRLFLIPRNYIFSYYINCNSKPTMAFSMFLRNSGCSSRIFTQQVMRLATQPSLQRAVAASLPTRSNALKEVKSTPILNSVRSFRTTRPRLSDEKPHDHSKLWVIERAVTAAMVPLVPVALLMPNKLLDSVLAILITAHSFWAFWKIWKNMRGSPAPPPVKKENVEKKLHTHLIKHVVRCYKASLRDPHVPSSENSNPSTSGLQQTDTQDKDSMRKNDDDTTAKEKEKEGCISDWLSGGPMGSKGVVLVFRSCVLASRTPSMESTTKTVGNNTGTTILLNKAKNMARRLVAEPHSFSVRPANIMHDVMETFGNTTKYTGQAYVVRHVSDAEVPETAAIEEQGHEPVEHKRDIEDVLNDLSKITLKKHLNIENTTANIKPPEEPPPPECSKGP</sequence>
<name>A0ACC0JL27_CHOFU</name>
<comment type="caution">
    <text evidence="1">The sequence shown here is derived from an EMBL/GenBank/DDBJ whole genome shotgun (WGS) entry which is preliminary data.</text>
</comment>
<gene>
    <name evidence="1" type="ORF">MSG28_006715</name>
</gene>
<protein>
    <submittedName>
        <fullName evidence="1">Uncharacterized protein</fullName>
    </submittedName>
</protein>
<evidence type="ECO:0000313" key="2">
    <source>
        <dbReference type="Proteomes" id="UP001064048"/>
    </source>
</evidence>
<organism evidence="1 2">
    <name type="scientific">Choristoneura fumiferana</name>
    <name type="common">Spruce budworm moth</name>
    <name type="synonym">Archips fumiferana</name>
    <dbReference type="NCBI Taxonomy" id="7141"/>
    <lineage>
        <taxon>Eukaryota</taxon>
        <taxon>Metazoa</taxon>
        <taxon>Ecdysozoa</taxon>
        <taxon>Arthropoda</taxon>
        <taxon>Hexapoda</taxon>
        <taxon>Insecta</taxon>
        <taxon>Pterygota</taxon>
        <taxon>Neoptera</taxon>
        <taxon>Endopterygota</taxon>
        <taxon>Lepidoptera</taxon>
        <taxon>Glossata</taxon>
        <taxon>Ditrysia</taxon>
        <taxon>Tortricoidea</taxon>
        <taxon>Tortricidae</taxon>
        <taxon>Tortricinae</taxon>
        <taxon>Choristoneura</taxon>
    </lineage>
</organism>
<reference evidence="1 2" key="1">
    <citation type="journal article" date="2022" name="Genome Biol. Evol.">
        <title>The Spruce Budworm Genome: Reconstructing the Evolutionary History of Antifreeze Proteins.</title>
        <authorList>
            <person name="Beliveau C."/>
            <person name="Gagne P."/>
            <person name="Picq S."/>
            <person name="Vernygora O."/>
            <person name="Keeling C.I."/>
            <person name="Pinkney K."/>
            <person name="Doucet D."/>
            <person name="Wen F."/>
            <person name="Johnston J.S."/>
            <person name="Maaroufi H."/>
            <person name="Boyle B."/>
            <person name="Laroche J."/>
            <person name="Dewar K."/>
            <person name="Juretic N."/>
            <person name="Blackburn G."/>
            <person name="Nisole A."/>
            <person name="Brunet B."/>
            <person name="Brandao M."/>
            <person name="Lumley L."/>
            <person name="Duan J."/>
            <person name="Quan G."/>
            <person name="Lucarotti C.J."/>
            <person name="Roe A.D."/>
            <person name="Sperling F.A.H."/>
            <person name="Levesque R.C."/>
            <person name="Cusson M."/>
        </authorList>
    </citation>
    <scope>NUCLEOTIDE SEQUENCE [LARGE SCALE GENOMIC DNA]</scope>
    <source>
        <strain evidence="1">Glfc:IPQL:Cfum</strain>
    </source>
</reference>
<evidence type="ECO:0000313" key="1">
    <source>
        <dbReference type="EMBL" id="KAI8424768.1"/>
    </source>
</evidence>